<gene>
    <name evidence="1" type="ORF">Fot_07069</name>
</gene>
<sequence>MNNVLVKDQLKLYQNIKLNSLQENARQQQIHVQEYPHYSAFRGHDMYQQATQEEPKETCNLLLPTMADDEMKNWVSRNYPNGNAFEQKMGICMEDNGGESEPIGVMRYGDLHSLSLSISPGTQSSCITGSQHIAPSMGLENKKRDSEKVAQKQIELLHAQCKRACWQIVWFIHRVKSTLIFVFFLPSLRPSMSVLSASLQGSSS</sequence>
<organism evidence="1 2">
    <name type="scientific">Forsythia ovata</name>
    <dbReference type="NCBI Taxonomy" id="205694"/>
    <lineage>
        <taxon>Eukaryota</taxon>
        <taxon>Viridiplantae</taxon>
        <taxon>Streptophyta</taxon>
        <taxon>Embryophyta</taxon>
        <taxon>Tracheophyta</taxon>
        <taxon>Spermatophyta</taxon>
        <taxon>Magnoliopsida</taxon>
        <taxon>eudicotyledons</taxon>
        <taxon>Gunneridae</taxon>
        <taxon>Pentapetalae</taxon>
        <taxon>asterids</taxon>
        <taxon>lamiids</taxon>
        <taxon>Lamiales</taxon>
        <taxon>Oleaceae</taxon>
        <taxon>Forsythieae</taxon>
        <taxon>Forsythia</taxon>
    </lineage>
</organism>
<evidence type="ECO:0000313" key="1">
    <source>
        <dbReference type="EMBL" id="KAL2553450.1"/>
    </source>
</evidence>
<proteinExistence type="predicted"/>
<name>A0ABD1WVF6_9LAMI</name>
<dbReference type="EMBL" id="JBFOLJ010000002">
    <property type="protein sequence ID" value="KAL2553450.1"/>
    <property type="molecule type" value="Genomic_DNA"/>
</dbReference>
<comment type="caution">
    <text evidence="1">The sequence shown here is derived from an EMBL/GenBank/DDBJ whole genome shotgun (WGS) entry which is preliminary data.</text>
</comment>
<accession>A0ABD1WVF6</accession>
<keyword evidence="2" id="KW-1185">Reference proteome</keyword>
<dbReference type="AlphaFoldDB" id="A0ABD1WVF6"/>
<reference evidence="2" key="1">
    <citation type="submission" date="2024-07" db="EMBL/GenBank/DDBJ databases">
        <title>Two chromosome-level genome assemblies of Korean endemic species Abeliophyllum distichum and Forsythia ovata (Oleaceae).</title>
        <authorList>
            <person name="Jang H."/>
        </authorList>
    </citation>
    <scope>NUCLEOTIDE SEQUENCE [LARGE SCALE GENOMIC DNA]</scope>
</reference>
<dbReference type="Proteomes" id="UP001604277">
    <property type="component" value="Unassembled WGS sequence"/>
</dbReference>
<evidence type="ECO:0000313" key="2">
    <source>
        <dbReference type="Proteomes" id="UP001604277"/>
    </source>
</evidence>
<protein>
    <submittedName>
        <fullName evidence="1">AP2-like ethylene-responsive transcription factor ANT</fullName>
    </submittedName>
</protein>